<gene>
    <name evidence="1" type="ORF">DFR47_101165</name>
</gene>
<dbReference type="EMBL" id="QNRH01000001">
    <property type="protein sequence ID" value="RBO98566.1"/>
    <property type="molecule type" value="Genomic_DNA"/>
</dbReference>
<organism evidence="1 2">
    <name type="scientific">Pseudochrobactrum asaccharolyticum</name>
    <dbReference type="NCBI Taxonomy" id="354351"/>
    <lineage>
        <taxon>Bacteria</taxon>
        <taxon>Pseudomonadati</taxon>
        <taxon>Pseudomonadota</taxon>
        <taxon>Alphaproteobacteria</taxon>
        <taxon>Hyphomicrobiales</taxon>
        <taxon>Brucellaceae</taxon>
        <taxon>Pseudochrobactrum</taxon>
    </lineage>
</organism>
<protein>
    <submittedName>
        <fullName evidence="1">Uncharacterized protein</fullName>
    </submittedName>
</protein>
<dbReference type="Proteomes" id="UP000252893">
    <property type="component" value="Unassembled WGS sequence"/>
</dbReference>
<dbReference type="RefSeq" id="WP_170137412.1">
    <property type="nucleotide sequence ID" value="NZ_JBHEEG010000003.1"/>
</dbReference>
<reference evidence="1 2" key="1">
    <citation type="submission" date="2018-06" db="EMBL/GenBank/DDBJ databases">
        <title>Genomic Encyclopedia of Type Strains, Phase IV (KMG-IV): sequencing the most valuable type-strain genomes for metagenomic binning, comparative biology and taxonomic classification.</title>
        <authorList>
            <person name="Goeker M."/>
        </authorList>
    </citation>
    <scope>NUCLEOTIDE SEQUENCE [LARGE SCALE GENOMIC DNA]</scope>
    <source>
        <strain evidence="1 2">DSM 25619</strain>
    </source>
</reference>
<comment type="caution">
    <text evidence="1">The sequence shown here is derived from an EMBL/GenBank/DDBJ whole genome shotgun (WGS) entry which is preliminary data.</text>
</comment>
<keyword evidence="2" id="KW-1185">Reference proteome</keyword>
<evidence type="ECO:0000313" key="1">
    <source>
        <dbReference type="EMBL" id="RBO98566.1"/>
    </source>
</evidence>
<evidence type="ECO:0000313" key="2">
    <source>
        <dbReference type="Proteomes" id="UP000252893"/>
    </source>
</evidence>
<sequence>MMFVIFLFMLLALALGLFGWRKVALVCVAISLGLAAKEFLWEIHSAEYGYSMPWLQF</sequence>
<accession>A0A366E879</accession>
<proteinExistence type="predicted"/>
<name>A0A366E879_9HYPH</name>
<dbReference type="AlphaFoldDB" id="A0A366E879"/>